<reference evidence="2" key="1">
    <citation type="submission" date="2023-08" db="EMBL/GenBank/DDBJ databases">
        <title>Rhodospirillaceae gen. nov., a novel taxon isolated from the Yangtze River Yuezi River estuary sludge.</title>
        <authorList>
            <person name="Ruan L."/>
        </authorList>
    </citation>
    <scope>NUCLEOTIDE SEQUENCE [LARGE SCALE GENOMIC DNA]</scope>
    <source>
        <strain evidence="2">R-7</strain>
    </source>
</reference>
<name>A0ABU0YTU9_9PROT</name>
<keyword evidence="2" id="KW-1185">Reference proteome</keyword>
<proteinExistence type="predicted"/>
<sequence>MDNVARALEVYSQETRRYAELKSSTEATYYPVIRNLLTTALNERSLPFEIRTGTSEQRRVKGRDAPDFVLSDNGLLVSAFGEIKLPEVDLEDIAMSEDRDDQIGRYLAQTGMPAVELPHCRGLASEAADHLLIFGRWSSDS</sequence>
<dbReference type="Proteomes" id="UP001230156">
    <property type="component" value="Unassembled WGS sequence"/>
</dbReference>
<dbReference type="EMBL" id="JAUYVI010000007">
    <property type="protein sequence ID" value="MDQ7250545.1"/>
    <property type="molecule type" value="Genomic_DNA"/>
</dbReference>
<dbReference type="RefSeq" id="WP_379959955.1">
    <property type="nucleotide sequence ID" value="NZ_JAUYVI010000007.1"/>
</dbReference>
<gene>
    <name evidence="1" type="ORF">Q8A70_22845</name>
</gene>
<accession>A0ABU0YTU9</accession>
<evidence type="ECO:0000313" key="1">
    <source>
        <dbReference type="EMBL" id="MDQ7250545.1"/>
    </source>
</evidence>
<evidence type="ECO:0000313" key="2">
    <source>
        <dbReference type="Proteomes" id="UP001230156"/>
    </source>
</evidence>
<comment type="caution">
    <text evidence="1">The sequence shown here is derived from an EMBL/GenBank/DDBJ whole genome shotgun (WGS) entry which is preliminary data.</text>
</comment>
<organism evidence="1 2">
    <name type="scientific">Dongia sedimenti</name>
    <dbReference type="NCBI Taxonomy" id="3064282"/>
    <lineage>
        <taxon>Bacteria</taxon>
        <taxon>Pseudomonadati</taxon>
        <taxon>Pseudomonadota</taxon>
        <taxon>Alphaproteobacteria</taxon>
        <taxon>Rhodospirillales</taxon>
        <taxon>Dongiaceae</taxon>
        <taxon>Dongia</taxon>
    </lineage>
</organism>
<protein>
    <submittedName>
        <fullName evidence="1">Uncharacterized protein</fullName>
    </submittedName>
</protein>